<keyword evidence="2" id="KW-0732">Signal</keyword>
<proteinExistence type="predicted"/>
<evidence type="ECO:0000259" key="3">
    <source>
        <dbReference type="PROSITE" id="PS51782"/>
    </source>
</evidence>
<organism evidence="4 5">
    <name type="scientific">Streptococcus salivarius</name>
    <dbReference type="NCBI Taxonomy" id="1304"/>
    <lineage>
        <taxon>Bacteria</taxon>
        <taxon>Bacillati</taxon>
        <taxon>Bacillota</taxon>
        <taxon>Bacilli</taxon>
        <taxon>Lactobacillales</taxon>
        <taxon>Streptococcaceae</taxon>
        <taxon>Streptococcus</taxon>
    </lineage>
</organism>
<feature type="domain" description="LysM" evidence="3">
    <location>
        <begin position="32"/>
        <end position="76"/>
    </location>
</feature>
<accession>A0AB35ITZ1</accession>
<gene>
    <name evidence="4" type="ORF">PNU22_05440</name>
</gene>
<feature type="signal peptide" evidence="2">
    <location>
        <begin position="1"/>
        <end position="31"/>
    </location>
</feature>
<feature type="chain" id="PRO_5044298961" evidence="2">
    <location>
        <begin position="32"/>
        <end position="196"/>
    </location>
</feature>
<dbReference type="Gene3D" id="3.10.350.10">
    <property type="entry name" value="LysM domain"/>
    <property type="match status" value="1"/>
</dbReference>
<dbReference type="SUPFAM" id="SSF54106">
    <property type="entry name" value="LysM domain"/>
    <property type="match status" value="1"/>
</dbReference>
<dbReference type="Pfam" id="PF01476">
    <property type="entry name" value="LysM"/>
    <property type="match status" value="1"/>
</dbReference>
<dbReference type="EMBL" id="JAQMJO010000003">
    <property type="protein sequence ID" value="MDB8605919.1"/>
    <property type="molecule type" value="Genomic_DNA"/>
</dbReference>
<name>A0AB35ITZ1_STRSL</name>
<feature type="region of interest" description="Disordered" evidence="1">
    <location>
        <begin position="73"/>
        <end position="140"/>
    </location>
</feature>
<feature type="compositionally biased region" description="Low complexity" evidence="1">
    <location>
        <begin position="85"/>
        <end position="126"/>
    </location>
</feature>
<dbReference type="InterPro" id="IPR036779">
    <property type="entry name" value="LysM_dom_sf"/>
</dbReference>
<reference evidence="4" key="1">
    <citation type="submission" date="2023-01" db="EMBL/GenBank/DDBJ databases">
        <title>Human gut microbiome strain richness.</title>
        <authorList>
            <person name="Chen-Liaw A."/>
        </authorList>
    </citation>
    <scope>NUCLEOTIDE SEQUENCE</scope>
    <source>
        <strain evidence="4">1001283st1_B9_1001283B150217_161031</strain>
    </source>
</reference>
<dbReference type="PROSITE" id="PS51782">
    <property type="entry name" value="LYSM"/>
    <property type="match status" value="1"/>
</dbReference>
<dbReference type="RefSeq" id="WP_195187940.1">
    <property type="nucleotide sequence ID" value="NZ_CAJHJN010000003.1"/>
</dbReference>
<sequence length="196" mass="20872">MQKKNTSNTKKLGLFGLVTVATLGTTALANAETYTVQKGDTLSAIAKKNGTTVDEIVSKNGIQDANKISIGQNLTINETTEETTEPSATTATTATTEAAAESTQSTESTQSEDTQATNTNLSSSEAAAKEEIAQRESSGSYTAQNGQYYGRYQLASSYLNGDLSPENQEKVADNYVASRYGSWTAALAFWNANGWY</sequence>
<evidence type="ECO:0000313" key="4">
    <source>
        <dbReference type="EMBL" id="MDB8605919.1"/>
    </source>
</evidence>
<dbReference type="InterPro" id="IPR018392">
    <property type="entry name" value="LysM"/>
</dbReference>
<dbReference type="AlphaFoldDB" id="A0AB35ITZ1"/>
<dbReference type="Proteomes" id="UP001212483">
    <property type="component" value="Unassembled WGS sequence"/>
</dbReference>
<dbReference type="SMART" id="SM00257">
    <property type="entry name" value="LysM"/>
    <property type="match status" value="1"/>
</dbReference>
<protein>
    <submittedName>
        <fullName evidence="4">LysM peptidoglycan-binding domain-containing protein</fullName>
    </submittedName>
</protein>
<comment type="caution">
    <text evidence="4">The sequence shown here is derived from an EMBL/GenBank/DDBJ whole genome shotgun (WGS) entry which is preliminary data.</text>
</comment>
<evidence type="ECO:0000256" key="1">
    <source>
        <dbReference type="SAM" id="MobiDB-lite"/>
    </source>
</evidence>
<dbReference type="CDD" id="cd00118">
    <property type="entry name" value="LysM"/>
    <property type="match status" value="1"/>
</dbReference>
<evidence type="ECO:0000256" key="2">
    <source>
        <dbReference type="SAM" id="SignalP"/>
    </source>
</evidence>
<evidence type="ECO:0000313" key="5">
    <source>
        <dbReference type="Proteomes" id="UP001212483"/>
    </source>
</evidence>